<keyword evidence="8" id="KW-1185">Reference proteome</keyword>
<dbReference type="SUPFAM" id="SSF53901">
    <property type="entry name" value="Thiolase-like"/>
    <property type="match status" value="2"/>
</dbReference>
<feature type="domain" description="Beta-ketoacyl-[acyl-carrier-protein] synthase III C-terminal" evidence="5">
    <location>
        <begin position="258"/>
        <end position="343"/>
    </location>
</feature>
<keyword evidence="2 7" id="KW-0012">Acyltransferase</keyword>
<dbReference type="Pfam" id="PF08545">
    <property type="entry name" value="ACP_syn_III"/>
    <property type="match status" value="1"/>
</dbReference>
<evidence type="ECO:0000313" key="7">
    <source>
        <dbReference type="EMBL" id="PRP96591.1"/>
    </source>
</evidence>
<dbReference type="Pfam" id="PF08541">
    <property type="entry name" value="ACP_syn_III_C"/>
    <property type="match status" value="1"/>
</dbReference>
<evidence type="ECO:0000256" key="2">
    <source>
        <dbReference type="ARBA" id="ARBA00023315"/>
    </source>
</evidence>
<dbReference type="InterPro" id="IPR016039">
    <property type="entry name" value="Thiolase-like"/>
</dbReference>
<dbReference type="Proteomes" id="UP000237968">
    <property type="component" value="Unassembled WGS sequence"/>
</dbReference>
<evidence type="ECO:0000259" key="5">
    <source>
        <dbReference type="Pfam" id="PF08541"/>
    </source>
</evidence>
<evidence type="ECO:0000313" key="8">
    <source>
        <dbReference type="Proteomes" id="UP000237968"/>
    </source>
</evidence>
<dbReference type="EC" id="2.3.1.180" evidence="7"/>
<dbReference type="GO" id="GO:0033818">
    <property type="term" value="F:beta-ketoacyl-acyl-carrier-protein synthase III activity"/>
    <property type="evidence" value="ECO:0007669"/>
    <property type="project" value="UniProtKB-EC"/>
</dbReference>
<evidence type="ECO:0000256" key="1">
    <source>
        <dbReference type="ARBA" id="ARBA00022679"/>
    </source>
</evidence>
<dbReference type="Gene3D" id="3.40.47.10">
    <property type="match status" value="2"/>
</dbReference>
<reference evidence="7 8" key="1">
    <citation type="submission" date="2018-03" db="EMBL/GenBank/DDBJ databases">
        <title>Draft Genome Sequences of the Obligatory Marine Myxobacteria Enhygromyxa salina SWB005.</title>
        <authorList>
            <person name="Poehlein A."/>
            <person name="Moghaddam J.A."/>
            <person name="Harms H."/>
            <person name="Alanjari M."/>
            <person name="Koenig G.M."/>
            <person name="Daniel R."/>
            <person name="Schaeberle T.F."/>
        </authorList>
    </citation>
    <scope>NUCLEOTIDE SEQUENCE [LARGE SCALE GENOMIC DNA]</scope>
    <source>
        <strain evidence="7 8">SWB005</strain>
    </source>
</reference>
<keyword evidence="1 7" id="KW-0808">Transferase</keyword>
<feature type="region of interest" description="Disordered" evidence="3">
    <location>
        <begin position="202"/>
        <end position="223"/>
    </location>
</feature>
<organism evidence="7 8">
    <name type="scientific">Enhygromyxa salina</name>
    <dbReference type="NCBI Taxonomy" id="215803"/>
    <lineage>
        <taxon>Bacteria</taxon>
        <taxon>Pseudomonadati</taxon>
        <taxon>Myxococcota</taxon>
        <taxon>Polyangia</taxon>
        <taxon>Nannocystales</taxon>
        <taxon>Nannocystaceae</taxon>
        <taxon>Enhygromyxa</taxon>
    </lineage>
</organism>
<sequence length="353" mass="37868">MTHVGIMAAGAYVPATTMSSAEIAARTGIPEQVIREKFGIHQKPIPGPDDHTNKMGLWAAQDAVARAGIDPAEIDLVLCTTEEWKEYPLWTAGIELAHALGATRAWAIDVQQRCGTTMAAIELARAMILSSPGIDTVLIAGGYRNCDFVDLANPRARFLTNLSAGGGALILAKNHDRNRVLGTAVITDGSFSRDVIVPAGGTVDPRFDDPPGTGRRALDVPDPEGMRERLDAKSMANFLAVVDQALARSEPSSDSNHAPLTRADIGFLNILHMKRSAHRYVLGELGMREDQSFYLEDYGHMGQQDQPLVCVEAARRGLLRDGDLMVMVAAGIGYAWSASAIAWGPVTKATTTP</sequence>
<gene>
    <name evidence="7" type="primary">fabH_4</name>
    <name evidence="7" type="ORF">ENSA5_36670</name>
</gene>
<dbReference type="PANTHER" id="PTHR34069:SF3">
    <property type="entry name" value="ACYL-COA:ACYL-COA ALKYLTRANSFERASE"/>
    <property type="match status" value="1"/>
</dbReference>
<protein>
    <submittedName>
        <fullName evidence="7">3-oxoacyl-[acyl-carrier-protein] synthase 3</fullName>
        <ecNumber evidence="7">2.3.1.180</ecNumber>
    </submittedName>
</protein>
<dbReference type="EMBL" id="PVNK01000165">
    <property type="protein sequence ID" value="PRP96591.1"/>
    <property type="molecule type" value="Genomic_DNA"/>
</dbReference>
<dbReference type="AlphaFoldDB" id="A0A2S9XV51"/>
<evidence type="ECO:0000256" key="3">
    <source>
        <dbReference type="SAM" id="MobiDB-lite"/>
    </source>
</evidence>
<dbReference type="PANTHER" id="PTHR34069">
    <property type="entry name" value="3-OXOACYL-[ACYL-CARRIER-PROTEIN] SYNTHASE 3"/>
    <property type="match status" value="1"/>
</dbReference>
<dbReference type="GO" id="GO:0006633">
    <property type="term" value="P:fatty acid biosynthetic process"/>
    <property type="evidence" value="ECO:0007669"/>
    <property type="project" value="InterPro"/>
</dbReference>
<keyword evidence="4" id="KW-1133">Transmembrane helix</keyword>
<comment type="caution">
    <text evidence="7">The sequence shown here is derived from an EMBL/GenBank/DDBJ whole genome shotgun (WGS) entry which is preliminary data.</text>
</comment>
<proteinExistence type="predicted"/>
<evidence type="ECO:0000256" key="4">
    <source>
        <dbReference type="SAM" id="Phobius"/>
    </source>
</evidence>
<dbReference type="NCBIfam" id="NF005308">
    <property type="entry name" value="PRK06840.1"/>
    <property type="match status" value="1"/>
</dbReference>
<feature type="transmembrane region" description="Helical" evidence="4">
    <location>
        <begin position="324"/>
        <end position="343"/>
    </location>
</feature>
<name>A0A2S9XV51_9BACT</name>
<evidence type="ECO:0000259" key="6">
    <source>
        <dbReference type="Pfam" id="PF08545"/>
    </source>
</evidence>
<dbReference type="InterPro" id="IPR013747">
    <property type="entry name" value="ACP_syn_III_C"/>
</dbReference>
<keyword evidence="4" id="KW-0812">Transmembrane</keyword>
<keyword evidence="4" id="KW-0472">Membrane</keyword>
<dbReference type="GO" id="GO:0004315">
    <property type="term" value="F:3-oxoacyl-[acyl-carrier-protein] synthase activity"/>
    <property type="evidence" value="ECO:0007669"/>
    <property type="project" value="InterPro"/>
</dbReference>
<feature type="domain" description="Beta-ketoacyl-[acyl-carrier-protein] synthase III N-terminal" evidence="6">
    <location>
        <begin position="108"/>
        <end position="189"/>
    </location>
</feature>
<accession>A0A2S9XV51</accession>
<dbReference type="GO" id="GO:0044550">
    <property type="term" value="P:secondary metabolite biosynthetic process"/>
    <property type="evidence" value="ECO:0007669"/>
    <property type="project" value="TreeGrafter"/>
</dbReference>
<dbReference type="InterPro" id="IPR013751">
    <property type="entry name" value="ACP_syn_III_N"/>
</dbReference>